<dbReference type="InterPro" id="IPR019888">
    <property type="entry name" value="Tscrpt_reg_AsnC-like"/>
</dbReference>
<dbReference type="AlphaFoldDB" id="A0A1X6X4T3"/>
<accession>A0A1X6X4T3</accession>
<dbReference type="SUPFAM" id="SSF46785">
    <property type="entry name" value="Winged helix' DNA-binding domain"/>
    <property type="match status" value="1"/>
</dbReference>
<dbReference type="SMART" id="SM00344">
    <property type="entry name" value="HTH_ASNC"/>
    <property type="match status" value="1"/>
</dbReference>
<evidence type="ECO:0000256" key="3">
    <source>
        <dbReference type="ARBA" id="ARBA00023163"/>
    </source>
</evidence>
<proteinExistence type="predicted"/>
<keyword evidence="3" id="KW-0804">Transcription</keyword>
<dbReference type="RefSeq" id="WP_256970210.1">
    <property type="nucleotide sequence ID" value="NZ_FWFF01000004.1"/>
</dbReference>
<evidence type="ECO:0000259" key="5">
    <source>
        <dbReference type="Pfam" id="PF13404"/>
    </source>
</evidence>
<evidence type="ECO:0000256" key="1">
    <source>
        <dbReference type="ARBA" id="ARBA00023015"/>
    </source>
</evidence>
<dbReference type="GO" id="GO:0043200">
    <property type="term" value="P:response to amino acid"/>
    <property type="evidence" value="ECO:0007669"/>
    <property type="project" value="TreeGrafter"/>
</dbReference>
<dbReference type="GO" id="GO:0005829">
    <property type="term" value="C:cytosol"/>
    <property type="evidence" value="ECO:0007669"/>
    <property type="project" value="TreeGrafter"/>
</dbReference>
<dbReference type="PANTHER" id="PTHR30154">
    <property type="entry name" value="LEUCINE-RESPONSIVE REGULATORY PROTEIN"/>
    <property type="match status" value="1"/>
</dbReference>
<dbReference type="SUPFAM" id="SSF54909">
    <property type="entry name" value="Dimeric alpha+beta barrel"/>
    <property type="match status" value="1"/>
</dbReference>
<dbReference type="Pfam" id="PF01037">
    <property type="entry name" value="AsnC_trans_reg"/>
    <property type="match status" value="1"/>
</dbReference>
<dbReference type="GO" id="GO:0043565">
    <property type="term" value="F:sequence-specific DNA binding"/>
    <property type="evidence" value="ECO:0007669"/>
    <property type="project" value="InterPro"/>
</dbReference>
<name>A0A1X6X4T3_9MICO</name>
<dbReference type="Pfam" id="PF13404">
    <property type="entry name" value="HTH_AsnC-type"/>
    <property type="match status" value="1"/>
</dbReference>
<dbReference type="Gene3D" id="1.10.10.10">
    <property type="entry name" value="Winged helix-like DNA-binding domain superfamily/Winged helix DNA-binding domain"/>
    <property type="match status" value="1"/>
</dbReference>
<evidence type="ECO:0000313" key="7">
    <source>
        <dbReference type="Proteomes" id="UP000196581"/>
    </source>
</evidence>
<evidence type="ECO:0000313" key="6">
    <source>
        <dbReference type="EMBL" id="SLM93908.1"/>
    </source>
</evidence>
<organism evidence="6 7">
    <name type="scientific">Brevibacterium yomogidense</name>
    <dbReference type="NCBI Taxonomy" id="946573"/>
    <lineage>
        <taxon>Bacteria</taxon>
        <taxon>Bacillati</taxon>
        <taxon>Actinomycetota</taxon>
        <taxon>Actinomycetes</taxon>
        <taxon>Micrococcales</taxon>
        <taxon>Brevibacteriaceae</taxon>
        <taxon>Brevibacterium</taxon>
    </lineage>
</organism>
<feature type="domain" description="Transcription regulator AsnC/Lrp ligand binding" evidence="4">
    <location>
        <begin position="85"/>
        <end position="154"/>
    </location>
</feature>
<keyword evidence="7" id="KW-1185">Reference proteome</keyword>
<dbReference type="Gene3D" id="3.30.70.920">
    <property type="match status" value="1"/>
</dbReference>
<protein>
    <submittedName>
        <fullName evidence="6">Transcriptional regulator, AsnC family</fullName>
    </submittedName>
</protein>
<dbReference type="EMBL" id="FWFF01000004">
    <property type="protein sequence ID" value="SLM93908.1"/>
    <property type="molecule type" value="Genomic_DNA"/>
</dbReference>
<gene>
    <name evidence="6" type="ORF">FM105_03865</name>
</gene>
<evidence type="ECO:0000256" key="2">
    <source>
        <dbReference type="ARBA" id="ARBA00023125"/>
    </source>
</evidence>
<dbReference type="Proteomes" id="UP000196581">
    <property type="component" value="Unassembled WGS sequence"/>
</dbReference>
<reference evidence="7" key="1">
    <citation type="submission" date="2017-02" db="EMBL/GenBank/DDBJ databases">
        <authorList>
            <person name="Dridi B."/>
        </authorList>
    </citation>
    <scope>NUCLEOTIDE SEQUENCE [LARGE SCALE GENOMIC DNA]</scope>
    <source>
        <strain evidence="7">B Co 03.10</strain>
    </source>
</reference>
<dbReference type="PANTHER" id="PTHR30154:SF34">
    <property type="entry name" value="TRANSCRIPTIONAL REGULATOR AZLB"/>
    <property type="match status" value="1"/>
</dbReference>
<dbReference type="InterPro" id="IPR011008">
    <property type="entry name" value="Dimeric_a/b-barrel"/>
</dbReference>
<evidence type="ECO:0000259" key="4">
    <source>
        <dbReference type="Pfam" id="PF01037"/>
    </source>
</evidence>
<dbReference type="InterPro" id="IPR036388">
    <property type="entry name" value="WH-like_DNA-bd_sf"/>
</dbReference>
<dbReference type="InterPro" id="IPR000485">
    <property type="entry name" value="AsnC-type_HTH_dom"/>
</dbReference>
<feature type="domain" description="HTH asnC-type" evidence="5">
    <location>
        <begin position="20"/>
        <end position="60"/>
    </location>
</feature>
<sequence length="180" mass="19978">MGDGTASDPMPPRRRRRLSDALDAKILLALVADPRSTIAGLAHRLSVARNTVHARMNRLEEEALHPSDHRIDPAALGYPLRAYVLANLKQRRLDEVGEALSQVPEVLEVIGITGPGDTLIQVVARDADDLYRVAGRILAIRGVKRTRTLISMRTMVPYRLTPLLTRLRDGRRLEASPEVD</sequence>
<keyword evidence="1" id="KW-0805">Transcription regulation</keyword>
<dbReference type="InterPro" id="IPR036390">
    <property type="entry name" value="WH_DNA-bd_sf"/>
</dbReference>
<keyword evidence="2" id="KW-0238">DNA-binding</keyword>
<dbReference type="InterPro" id="IPR019887">
    <property type="entry name" value="Tscrpt_reg_AsnC/Lrp_C"/>
</dbReference>